<dbReference type="InterPro" id="IPR050709">
    <property type="entry name" value="Biotin_Carboxyl_Carrier/Decarb"/>
</dbReference>
<feature type="domain" description="Lipoyl-binding" evidence="9">
    <location>
        <begin position="158"/>
        <end position="238"/>
    </location>
</feature>
<evidence type="ECO:0000256" key="3">
    <source>
        <dbReference type="ARBA" id="ARBA00022692"/>
    </source>
</evidence>
<keyword evidence="4 8" id="KW-1133">Transmembrane helix</keyword>
<dbReference type="GO" id="GO:0015081">
    <property type="term" value="F:sodium ion transmembrane transporter activity"/>
    <property type="evidence" value="ECO:0007669"/>
    <property type="project" value="InterPro"/>
</dbReference>
<dbReference type="InterPro" id="IPR000089">
    <property type="entry name" value="Biotin_lipoyl"/>
</dbReference>
<dbReference type="OrthoDB" id="9812676at2"/>
<protein>
    <submittedName>
        <fullName evidence="10">Oxaloacetate decarboxylase, gamma chain</fullName>
    </submittedName>
</protein>
<evidence type="ECO:0000256" key="8">
    <source>
        <dbReference type="SAM" id="Phobius"/>
    </source>
</evidence>
<evidence type="ECO:0000313" key="11">
    <source>
        <dbReference type="Proteomes" id="UP000199006"/>
    </source>
</evidence>
<dbReference type="GO" id="GO:0005886">
    <property type="term" value="C:plasma membrane"/>
    <property type="evidence" value="ECO:0007669"/>
    <property type="project" value="UniProtKB-SubCell"/>
</dbReference>
<keyword evidence="3 8" id="KW-0812">Transmembrane</keyword>
<dbReference type="PROSITE" id="PS50968">
    <property type="entry name" value="BIOTINYL_LIPOYL"/>
    <property type="match status" value="1"/>
</dbReference>
<dbReference type="AlphaFoldDB" id="A0A1I4I8P1"/>
<evidence type="ECO:0000256" key="1">
    <source>
        <dbReference type="ARBA" id="ARBA00004236"/>
    </source>
</evidence>
<dbReference type="STRING" id="29563.SAMN02983006_01347"/>
<dbReference type="EMBL" id="FOTI01000015">
    <property type="protein sequence ID" value="SFL50644.1"/>
    <property type="molecule type" value="Genomic_DNA"/>
</dbReference>
<dbReference type="Gene3D" id="2.40.50.100">
    <property type="match status" value="1"/>
</dbReference>
<dbReference type="RefSeq" id="WP_089861284.1">
    <property type="nucleotide sequence ID" value="NZ_FOTI01000015.1"/>
</dbReference>
<dbReference type="FunFam" id="2.40.50.100:FF:000003">
    <property type="entry name" value="Acetyl-CoA carboxylase biotin carboxyl carrier protein"/>
    <property type="match status" value="1"/>
</dbReference>
<dbReference type="Pfam" id="PF00364">
    <property type="entry name" value="Biotin_lipoyl"/>
    <property type="match status" value="1"/>
</dbReference>
<keyword evidence="6" id="KW-0092">Biotin</keyword>
<keyword evidence="11" id="KW-1185">Reference proteome</keyword>
<evidence type="ECO:0000259" key="9">
    <source>
        <dbReference type="PROSITE" id="PS50968"/>
    </source>
</evidence>
<dbReference type="PROSITE" id="PS00188">
    <property type="entry name" value="BIOTIN"/>
    <property type="match status" value="1"/>
</dbReference>
<proteinExistence type="predicted"/>
<feature type="region of interest" description="Disordered" evidence="7">
    <location>
        <begin position="127"/>
        <end position="170"/>
    </location>
</feature>
<evidence type="ECO:0000313" key="10">
    <source>
        <dbReference type="EMBL" id="SFL50644.1"/>
    </source>
</evidence>
<dbReference type="Pfam" id="PF04277">
    <property type="entry name" value="OAD_gamma"/>
    <property type="match status" value="1"/>
</dbReference>
<evidence type="ECO:0000256" key="6">
    <source>
        <dbReference type="ARBA" id="ARBA00023267"/>
    </source>
</evidence>
<keyword evidence="5 8" id="KW-0472">Membrane</keyword>
<gene>
    <name evidence="10" type="ORF">SAMN02983006_01347</name>
</gene>
<dbReference type="InterPro" id="IPR001882">
    <property type="entry name" value="Biotin_BS"/>
</dbReference>
<keyword evidence="2" id="KW-1003">Cell membrane</keyword>
<accession>A0A1I4I8P1</accession>
<name>A0A1I4I8P1_9FIRM</name>
<evidence type="ECO:0000256" key="5">
    <source>
        <dbReference type="ARBA" id="ARBA00023136"/>
    </source>
</evidence>
<evidence type="ECO:0000256" key="7">
    <source>
        <dbReference type="SAM" id="MobiDB-lite"/>
    </source>
</evidence>
<dbReference type="Proteomes" id="UP000199006">
    <property type="component" value="Unassembled WGS sequence"/>
</dbReference>
<comment type="subcellular location">
    <subcellularLocation>
        <location evidence="1">Cell membrane</location>
    </subcellularLocation>
</comment>
<dbReference type="PANTHER" id="PTHR45266:SF3">
    <property type="entry name" value="OXALOACETATE DECARBOXYLASE ALPHA CHAIN"/>
    <property type="match status" value="1"/>
</dbReference>
<dbReference type="SUPFAM" id="SSF51230">
    <property type="entry name" value="Single hybrid motif"/>
    <property type="match status" value="1"/>
</dbReference>
<dbReference type="PANTHER" id="PTHR45266">
    <property type="entry name" value="OXALOACETATE DECARBOXYLASE ALPHA CHAIN"/>
    <property type="match status" value="1"/>
</dbReference>
<feature type="transmembrane region" description="Helical" evidence="8">
    <location>
        <begin position="12"/>
        <end position="35"/>
    </location>
</feature>
<reference evidence="10 11" key="1">
    <citation type="submission" date="2016-10" db="EMBL/GenBank/DDBJ databases">
        <authorList>
            <person name="de Groot N.N."/>
        </authorList>
    </citation>
    <scope>NUCLEOTIDE SEQUENCE [LARGE SCALE GENOMIC DNA]</scope>
    <source>
        <strain evidence="10 11">ATCC 51327</strain>
    </source>
</reference>
<evidence type="ECO:0000256" key="4">
    <source>
        <dbReference type="ARBA" id="ARBA00022989"/>
    </source>
</evidence>
<dbReference type="InterPro" id="IPR011053">
    <property type="entry name" value="Single_hybrid_motif"/>
</dbReference>
<dbReference type="GO" id="GO:0036376">
    <property type="term" value="P:sodium ion export across plasma membrane"/>
    <property type="evidence" value="ECO:0007669"/>
    <property type="project" value="InterPro"/>
</dbReference>
<dbReference type="CDD" id="cd06850">
    <property type="entry name" value="biotinyl_domain"/>
    <property type="match status" value="1"/>
</dbReference>
<dbReference type="InterPro" id="IPR005899">
    <property type="entry name" value="Na_pump_deCOase"/>
</dbReference>
<evidence type="ECO:0000256" key="2">
    <source>
        <dbReference type="ARBA" id="ARBA00022475"/>
    </source>
</evidence>
<sequence length="238" mass="25636">MGVLSETFEITVIGLSVVFLVLLLLTIILKIQGWLMTKFFSSSRKPADSINKNIVLAAEKDETVRHLLITAAVRAYLEENTINFQEGKKLQKYKITIEGKSYEVEVEKLAGDEAEVKSVQATSSMSKNKFSTLNKRSESKESSSSVQKKAAEIKNKAKQPVKSTSTAGGKTITAPMPGQIIKVAVAEGDKVAQGQQLAVLEAMKMENDITAPAAGTVASIAVEKGSDVNSGDILFVIN</sequence>
<organism evidence="10 11">
    <name type="scientific">Halanaerobium salsuginis</name>
    <dbReference type="NCBI Taxonomy" id="29563"/>
    <lineage>
        <taxon>Bacteria</taxon>
        <taxon>Bacillati</taxon>
        <taxon>Bacillota</taxon>
        <taxon>Clostridia</taxon>
        <taxon>Halanaerobiales</taxon>
        <taxon>Halanaerobiaceae</taxon>
        <taxon>Halanaerobium</taxon>
    </lineage>
</organism>